<dbReference type="GO" id="GO:0032259">
    <property type="term" value="P:methylation"/>
    <property type="evidence" value="ECO:0007669"/>
    <property type="project" value="UniProtKB-KW"/>
</dbReference>
<dbReference type="RefSeq" id="WP_132119749.1">
    <property type="nucleotide sequence ID" value="NZ_SMJU01000010.1"/>
</dbReference>
<comment type="caution">
    <text evidence="7">The sequence shown here is derived from an EMBL/GenBank/DDBJ whole genome shotgun (WGS) entry which is preliminary data.</text>
</comment>
<dbReference type="PANTHER" id="PTHR31040:SF1">
    <property type="entry name" value="NURIM"/>
    <property type="match status" value="1"/>
</dbReference>
<evidence type="ECO:0000256" key="6">
    <source>
        <dbReference type="SAM" id="Phobius"/>
    </source>
</evidence>
<feature type="transmembrane region" description="Helical" evidence="6">
    <location>
        <begin position="70"/>
        <end position="96"/>
    </location>
</feature>
<dbReference type="EMBL" id="SMJU01000010">
    <property type="protein sequence ID" value="TDB63409.1"/>
    <property type="molecule type" value="Genomic_DNA"/>
</dbReference>
<comment type="subcellular location">
    <subcellularLocation>
        <location evidence="1">Endomembrane system</location>
        <topology evidence="1">Multi-pass membrane protein</topology>
    </subcellularLocation>
</comment>
<evidence type="ECO:0000313" key="7">
    <source>
        <dbReference type="EMBL" id="TDB63409.1"/>
    </source>
</evidence>
<feature type="transmembrane region" description="Helical" evidence="6">
    <location>
        <begin position="37"/>
        <end position="58"/>
    </location>
</feature>
<protein>
    <submittedName>
        <fullName evidence="7">Isoprenylcysteine carboxylmethyltransferase family protein</fullName>
    </submittedName>
</protein>
<dbReference type="InterPro" id="IPR033580">
    <property type="entry name" value="Nurim-like"/>
</dbReference>
<evidence type="ECO:0000256" key="2">
    <source>
        <dbReference type="ARBA" id="ARBA00010631"/>
    </source>
</evidence>
<dbReference type="GO" id="GO:0016020">
    <property type="term" value="C:membrane"/>
    <property type="evidence" value="ECO:0007669"/>
    <property type="project" value="UniProtKB-SubCell"/>
</dbReference>
<dbReference type="Gene3D" id="1.20.120.1630">
    <property type="match status" value="1"/>
</dbReference>
<dbReference type="AlphaFoldDB" id="A0A4R4KB70"/>
<evidence type="ECO:0000256" key="1">
    <source>
        <dbReference type="ARBA" id="ARBA00004127"/>
    </source>
</evidence>
<dbReference type="OrthoDB" id="9809773at2"/>
<gene>
    <name evidence="7" type="ORF">EZE20_16730</name>
</gene>
<organism evidence="7 8">
    <name type="scientific">Arundinibacter roseus</name>
    <dbReference type="NCBI Taxonomy" id="2070510"/>
    <lineage>
        <taxon>Bacteria</taxon>
        <taxon>Pseudomonadati</taxon>
        <taxon>Bacteroidota</taxon>
        <taxon>Cytophagia</taxon>
        <taxon>Cytophagales</taxon>
        <taxon>Spirosomataceae</taxon>
        <taxon>Arundinibacter</taxon>
    </lineage>
</organism>
<reference evidence="7 8" key="1">
    <citation type="submission" date="2019-02" db="EMBL/GenBank/DDBJ databases">
        <title>Arundinibacter roseus gen. nov., sp. nov., a new member of the family Cytophagaceae.</title>
        <authorList>
            <person name="Szuroczki S."/>
            <person name="Khayer B."/>
            <person name="Sproer C."/>
            <person name="Toumi M."/>
            <person name="Szabo A."/>
            <person name="Felfoldi T."/>
            <person name="Schumann P."/>
            <person name="Toth E."/>
        </authorList>
    </citation>
    <scope>NUCLEOTIDE SEQUENCE [LARGE SCALE GENOMIC DNA]</scope>
    <source>
        <strain evidence="7 8">DMA-k-7a</strain>
    </source>
</reference>
<feature type="transmembrane region" description="Helical" evidence="6">
    <location>
        <begin position="136"/>
        <end position="161"/>
    </location>
</feature>
<dbReference type="Proteomes" id="UP000295706">
    <property type="component" value="Unassembled WGS sequence"/>
</dbReference>
<keyword evidence="5 6" id="KW-0472">Membrane</keyword>
<dbReference type="PANTHER" id="PTHR31040">
    <property type="entry name" value="NURIM"/>
    <property type="match status" value="1"/>
</dbReference>
<proteinExistence type="inferred from homology"/>
<dbReference type="Pfam" id="PF04191">
    <property type="entry name" value="PEMT"/>
    <property type="match status" value="1"/>
</dbReference>
<sequence length="196" mass="22713">MNYFFLCLSWVLYGALHSILATHTLKDWVASCCPRMFNYYRLFYNFLALVLFFLILWYQRQIPPVFLWTPGFYSSLGGGTLAGVGGGVLLMAIFHYNLLEFSGLDSFEIFQKTSAQLNTRGLSQWVRHPLYTGTLLVLWGLWIRNPVFSGLATAVCLSAYIRIGIYFEEKKLLCEFGENYRVYQQRVPMLFPTLFT</sequence>
<comment type="similarity">
    <text evidence="2">Belongs to the nurim family.</text>
</comment>
<keyword evidence="7" id="KW-0808">Transferase</keyword>
<dbReference type="GO" id="GO:0008168">
    <property type="term" value="F:methyltransferase activity"/>
    <property type="evidence" value="ECO:0007669"/>
    <property type="project" value="UniProtKB-KW"/>
</dbReference>
<keyword evidence="4 6" id="KW-1133">Transmembrane helix</keyword>
<dbReference type="InterPro" id="IPR007318">
    <property type="entry name" value="Phopholipid_MeTrfase"/>
</dbReference>
<evidence type="ECO:0000256" key="5">
    <source>
        <dbReference type="ARBA" id="ARBA00023136"/>
    </source>
</evidence>
<evidence type="ECO:0000256" key="4">
    <source>
        <dbReference type="ARBA" id="ARBA00022989"/>
    </source>
</evidence>
<keyword evidence="3 6" id="KW-0812">Transmembrane</keyword>
<accession>A0A4R4KB70</accession>
<evidence type="ECO:0000313" key="8">
    <source>
        <dbReference type="Proteomes" id="UP000295706"/>
    </source>
</evidence>
<keyword evidence="7" id="KW-0489">Methyltransferase</keyword>
<evidence type="ECO:0000256" key="3">
    <source>
        <dbReference type="ARBA" id="ARBA00022692"/>
    </source>
</evidence>
<name>A0A4R4KB70_9BACT</name>
<keyword evidence="8" id="KW-1185">Reference proteome</keyword>